<evidence type="ECO:0000313" key="1">
    <source>
        <dbReference type="EMBL" id="MBO1512385.1"/>
    </source>
</evidence>
<reference evidence="1 2" key="1">
    <citation type="submission" date="2021-03" db="EMBL/GenBank/DDBJ databases">
        <title>Whole genome sequence of Metabacillus bambusae BG109.</title>
        <authorList>
            <person name="Jeong J.W."/>
        </authorList>
    </citation>
    <scope>NUCLEOTIDE SEQUENCE [LARGE SCALE GENOMIC DNA]</scope>
    <source>
        <strain evidence="1 2">BG109</strain>
    </source>
</reference>
<accession>A0ABS3N290</accession>
<proteinExistence type="predicted"/>
<comment type="caution">
    <text evidence="1">The sequence shown here is derived from an EMBL/GenBank/DDBJ whole genome shotgun (WGS) entry which is preliminary data.</text>
</comment>
<dbReference type="Pfam" id="PF05402">
    <property type="entry name" value="PqqD"/>
    <property type="match status" value="1"/>
</dbReference>
<keyword evidence="2" id="KW-1185">Reference proteome</keyword>
<name>A0ABS3N290_9BACI</name>
<dbReference type="EMBL" id="JAGDEL010000007">
    <property type="protein sequence ID" value="MBO1512385.1"/>
    <property type="molecule type" value="Genomic_DNA"/>
</dbReference>
<dbReference type="InterPro" id="IPR041881">
    <property type="entry name" value="PqqD_sf"/>
</dbReference>
<dbReference type="RefSeq" id="WP_207978385.1">
    <property type="nucleotide sequence ID" value="NZ_JAGDEL010000007.1"/>
</dbReference>
<gene>
    <name evidence="1" type="ORF">I7822_11970</name>
</gene>
<dbReference type="Proteomes" id="UP000663981">
    <property type="component" value="Unassembled WGS sequence"/>
</dbReference>
<dbReference type="Gene3D" id="1.10.10.1150">
    <property type="entry name" value="Coenzyme PQQ synthesis protein D (PqqD)"/>
    <property type="match status" value="1"/>
</dbReference>
<protein>
    <submittedName>
        <fullName evidence="1">PqqD family protein</fullName>
    </submittedName>
</protein>
<dbReference type="InterPro" id="IPR008792">
    <property type="entry name" value="PQQD"/>
</dbReference>
<organism evidence="1 2">
    <name type="scientific">Metabacillus bambusae</name>
    <dbReference type="NCBI Taxonomy" id="2795218"/>
    <lineage>
        <taxon>Bacteria</taxon>
        <taxon>Bacillati</taxon>
        <taxon>Bacillota</taxon>
        <taxon>Bacilli</taxon>
        <taxon>Bacillales</taxon>
        <taxon>Bacillaceae</taxon>
        <taxon>Metabacillus</taxon>
    </lineage>
</organism>
<sequence length="88" mass="10135">MKQYIKKSDYETVNLDDEWIIMNTDNFTVTKLNAIGGFCWTLLEHPQSISSLSQSIKQNYDLQNESLLTDVEEFLGELIEYGLVQNAV</sequence>
<evidence type="ECO:0000313" key="2">
    <source>
        <dbReference type="Proteomes" id="UP000663981"/>
    </source>
</evidence>